<protein>
    <submittedName>
        <fullName evidence="3">DUF4189 domain-containing protein</fullName>
    </submittedName>
</protein>
<feature type="signal peptide" evidence="1">
    <location>
        <begin position="1"/>
        <end position="28"/>
    </location>
</feature>
<dbReference type="InterPro" id="IPR025240">
    <property type="entry name" value="DUF4189"/>
</dbReference>
<gene>
    <name evidence="3" type="ORF">ORI27_13745</name>
</gene>
<evidence type="ECO:0000313" key="4">
    <source>
        <dbReference type="Proteomes" id="UP001300745"/>
    </source>
</evidence>
<organism evidence="3 4">
    <name type="scientific">Mycobacterium pinniadriaticum</name>
    <dbReference type="NCBI Taxonomy" id="2994102"/>
    <lineage>
        <taxon>Bacteria</taxon>
        <taxon>Bacillati</taxon>
        <taxon>Actinomycetota</taxon>
        <taxon>Actinomycetes</taxon>
        <taxon>Mycobacteriales</taxon>
        <taxon>Mycobacteriaceae</taxon>
        <taxon>Mycobacterium</taxon>
    </lineage>
</organism>
<name>A0ABT3SEF6_9MYCO</name>
<feature type="chain" id="PRO_5046901255" evidence="1">
    <location>
        <begin position="29"/>
        <end position="140"/>
    </location>
</feature>
<keyword evidence="4" id="KW-1185">Reference proteome</keyword>
<evidence type="ECO:0000256" key="1">
    <source>
        <dbReference type="SAM" id="SignalP"/>
    </source>
</evidence>
<accession>A0ABT3SEF6</accession>
<sequence length="140" mass="14468">MGRRICAAATALVLCFLYLPSSATTAQASPEDPFGEDWIALAISPEAGIGTYGAAGNPDQATQIALDECNQRSNGRRCVLATATQYGCVAYTLNTVTQAWAGGRGPNLDAAILDARSKMPSFGENEVVAGGQCSNPTTPP</sequence>
<feature type="domain" description="DUF4189" evidence="2">
    <location>
        <begin position="38"/>
        <end position="123"/>
    </location>
</feature>
<evidence type="ECO:0000259" key="2">
    <source>
        <dbReference type="Pfam" id="PF13827"/>
    </source>
</evidence>
<comment type="caution">
    <text evidence="3">The sequence shown here is derived from an EMBL/GenBank/DDBJ whole genome shotgun (WGS) entry which is preliminary data.</text>
</comment>
<dbReference type="RefSeq" id="WP_265997425.1">
    <property type="nucleotide sequence ID" value="NZ_JAPJDN010000010.1"/>
</dbReference>
<dbReference type="EMBL" id="JAPJDO010000010">
    <property type="protein sequence ID" value="MCX2937767.1"/>
    <property type="molecule type" value="Genomic_DNA"/>
</dbReference>
<dbReference type="Proteomes" id="UP001300745">
    <property type="component" value="Unassembled WGS sequence"/>
</dbReference>
<dbReference type="Pfam" id="PF13827">
    <property type="entry name" value="DUF4189"/>
    <property type="match status" value="1"/>
</dbReference>
<evidence type="ECO:0000313" key="3">
    <source>
        <dbReference type="EMBL" id="MCX2937767.1"/>
    </source>
</evidence>
<keyword evidence="1" id="KW-0732">Signal</keyword>
<reference evidence="3 4" key="1">
    <citation type="submission" date="2022-11" db="EMBL/GenBank/DDBJ databases">
        <title>Mycobacterium sp. nov.</title>
        <authorList>
            <person name="Papic B."/>
            <person name="Spicic S."/>
            <person name="Duvnjak S."/>
        </authorList>
    </citation>
    <scope>NUCLEOTIDE SEQUENCE [LARGE SCALE GENOMIC DNA]</scope>
    <source>
        <strain evidence="3 4">CVI_P4</strain>
    </source>
</reference>
<proteinExistence type="predicted"/>